<dbReference type="InterPro" id="IPR012467">
    <property type="entry name" value="DUF1684"/>
</dbReference>
<dbReference type="PANTHER" id="PTHR41913">
    <property type="entry name" value="DUF1684 DOMAIN-CONTAINING PROTEIN"/>
    <property type="match status" value="1"/>
</dbReference>
<dbReference type="Proteomes" id="UP001155280">
    <property type="component" value="Unassembled WGS sequence"/>
</dbReference>
<protein>
    <submittedName>
        <fullName evidence="1">DUF1684 domain-containing protein</fullName>
    </submittedName>
</protein>
<comment type="caution">
    <text evidence="1">The sequence shown here is derived from an EMBL/GenBank/DDBJ whole genome shotgun (WGS) entry which is preliminary data.</text>
</comment>
<evidence type="ECO:0000313" key="2">
    <source>
        <dbReference type="Proteomes" id="UP001155280"/>
    </source>
</evidence>
<sequence>MKNNILLIVSLLFLSSCQQERQLIITKEYLEKHQEFQKAHREEQDYYLSISDVFELDPLGINSFGSSAENVFQLRDSLAPSHIGQLQFEKDSLVFVASPGLEVKLKNDSVIDRFRLASLNDRGHSEVLSYQNYSWYINSHEKVKLLRILDSLNPEIEKFPGFQTYDLDPQFIFKARINRYETPKIVNVRMVGNQSMNAEFIGELIFEHKGQIYTLDFMEGNFIMFGDETSKTETYGAGRYLEFETDENGYAILDFNKAYNPPCSYSGFTTCAYPSEENWLDFAVLAGEKEVLLSK</sequence>
<dbReference type="PANTHER" id="PTHR41913:SF1">
    <property type="entry name" value="DUF1684 DOMAIN-CONTAINING PROTEIN"/>
    <property type="match status" value="1"/>
</dbReference>
<organism evidence="1 2">
    <name type="scientific">Christiangramia oceanisediminis</name>
    <dbReference type="NCBI Taxonomy" id="2920386"/>
    <lineage>
        <taxon>Bacteria</taxon>
        <taxon>Pseudomonadati</taxon>
        <taxon>Bacteroidota</taxon>
        <taxon>Flavobacteriia</taxon>
        <taxon>Flavobacteriales</taxon>
        <taxon>Flavobacteriaceae</taxon>
        <taxon>Christiangramia</taxon>
    </lineage>
</organism>
<keyword evidence="2" id="KW-1185">Reference proteome</keyword>
<reference evidence="1" key="1">
    <citation type="submission" date="2022-07" db="EMBL/GenBank/DDBJ databases">
        <title>Gramela sediminis sp. nov., isolated from deep-sea sediment of the Indian Ocean.</title>
        <authorList>
            <person name="Shi H."/>
        </authorList>
    </citation>
    <scope>NUCLEOTIDE SEQUENCE</scope>
    <source>
        <strain evidence="1">GC03-9</strain>
    </source>
</reference>
<evidence type="ECO:0000313" key="1">
    <source>
        <dbReference type="EMBL" id="MCP9198997.1"/>
    </source>
</evidence>
<name>A0A9X2I870_9FLAO</name>
<proteinExistence type="predicted"/>
<dbReference type="EMBL" id="JANCNS010000001">
    <property type="protein sequence ID" value="MCP9198997.1"/>
    <property type="molecule type" value="Genomic_DNA"/>
</dbReference>
<gene>
    <name evidence="1" type="ORF">MKO06_03695</name>
</gene>
<dbReference type="Pfam" id="PF07920">
    <property type="entry name" value="DUF1684"/>
    <property type="match status" value="1"/>
</dbReference>
<dbReference type="PROSITE" id="PS51257">
    <property type="entry name" value="PROKAR_LIPOPROTEIN"/>
    <property type="match status" value="1"/>
</dbReference>
<accession>A0A9X2I870</accession>
<dbReference type="AlphaFoldDB" id="A0A9X2I870"/>
<dbReference type="RefSeq" id="WP_241550990.1">
    <property type="nucleotide sequence ID" value="NZ_JANCNS010000001.1"/>
</dbReference>